<feature type="region of interest" description="Disordered" evidence="1">
    <location>
        <begin position="149"/>
        <end position="185"/>
    </location>
</feature>
<gene>
    <name evidence="3" type="ORF">RAS12_00620</name>
</gene>
<dbReference type="InterPro" id="IPR048494">
    <property type="entry name" value="Dit-like_N"/>
</dbReference>
<evidence type="ECO:0000259" key="2">
    <source>
        <dbReference type="Pfam" id="PF21821"/>
    </source>
</evidence>
<evidence type="ECO:0000313" key="4">
    <source>
        <dbReference type="Proteomes" id="UP001234798"/>
    </source>
</evidence>
<dbReference type="Proteomes" id="UP001234798">
    <property type="component" value="Chromosome"/>
</dbReference>
<name>A0ABY9M2I9_9BURK</name>
<evidence type="ECO:0000256" key="1">
    <source>
        <dbReference type="SAM" id="MobiDB-lite"/>
    </source>
</evidence>
<keyword evidence="4" id="KW-1185">Reference proteome</keyword>
<dbReference type="EMBL" id="CP132976">
    <property type="protein sequence ID" value="WMD20907.1"/>
    <property type="molecule type" value="Genomic_DNA"/>
</dbReference>
<feature type="domain" description="Dit-like phage tail protein N-terminal" evidence="2">
    <location>
        <begin position="21"/>
        <end position="151"/>
    </location>
</feature>
<organism evidence="3 4">
    <name type="scientific">Achromobacter seleniivolatilans</name>
    <dbReference type="NCBI Taxonomy" id="3047478"/>
    <lineage>
        <taxon>Bacteria</taxon>
        <taxon>Pseudomonadati</taxon>
        <taxon>Pseudomonadota</taxon>
        <taxon>Betaproteobacteria</taxon>
        <taxon>Burkholderiales</taxon>
        <taxon>Alcaligenaceae</taxon>
        <taxon>Achromobacter</taxon>
    </lineage>
</organism>
<sequence>MSFVSMIFGWNGGSKIGSVPLDALLSEKTSLSSQATSYAVEEGLPVSDHVVQESERLSLDGWVTAAEVALLGSAGASPSGAGRSKMISAKAALREIHANRLPITISTGLDQYVNFVMESCEIGRSNSGGERFEISASFKRIRKVTLREADIPPEQTSGAATGKAGATKTNAGKVSKPFEHAVIPA</sequence>
<reference evidence="3 4" key="1">
    <citation type="submission" date="2023-08" db="EMBL/GenBank/DDBJ databases">
        <title>Achromobacter seleniivolatilans sp. nov., isolated from seleniferous soil.</title>
        <authorList>
            <person name="Zhang S."/>
            <person name="Li K."/>
            <person name="Peng J."/>
            <person name="Zhao Q."/>
            <person name="Wang H."/>
            <person name="Guo Y."/>
        </authorList>
    </citation>
    <scope>NUCLEOTIDE SEQUENCE [LARGE SCALE GENOMIC DNA]</scope>
    <source>
        <strain evidence="3 4">R39</strain>
    </source>
</reference>
<dbReference type="Pfam" id="PF21821">
    <property type="entry name" value="Dit_like"/>
    <property type="match status" value="1"/>
</dbReference>
<accession>A0ABY9M2I9</accession>
<evidence type="ECO:0000313" key="3">
    <source>
        <dbReference type="EMBL" id="WMD20907.1"/>
    </source>
</evidence>
<protein>
    <recommendedName>
        <fullName evidence="2">Dit-like phage tail protein N-terminal domain-containing protein</fullName>
    </recommendedName>
</protein>
<dbReference type="RefSeq" id="WP_306944465.1">
    <property type="nucleotide sequence ID" value="NZ_CP132976.1"/>
</dbReference>
<feature type="compositionally biased region" description="Low complexity" evidence="1">
    <location>
        <begin position="158"/>
        <end position="173"/>
    </location>
</feature>
<proteinExistence type="predicted"/>